<keyword evidence="2" id="KW-1133">Transmembrane helix</keyword>
<evidence type="ECO:0008006" key="5">
    <source>
        <dbReference type="Google" id="ProtNLM"/>
    </source>
</evidence>
<feature type="region of interest" description="Disordered" evidence="1">
    <location>
        <begin position="1"/>
        <end position="34"/>
    </location>
</feature>
<evidence type="ECO:0000256" key="1">
    <source>
        <dbReference type="SAM" id="MobiDB-lite"/>
    </source>
</evidence>
<comment type="caution">
    <text evidence="3">The sequence shown here is derived from an EMBL/GenBank/DDBJ whole genome shotgun (WGS) entry which is preliminary data.</text>
</comment>
<accession>A0AAN6N4T7</accession>
<feature type="compositionally biased region" description="Polar residues" evidence="1">
    <location>
        <begin position="121"/>
        <end position="130"/>
    </location>
</feature>
<proteinExistence type="predicted"/>
<keyword evidence="2" id="KW-0812">Transmembrane</keyword>
<organism evidence="3 4">
    <name type="scientific">Diplogelasinospora grovesii</name>
    <dbReference type="NCBI Taxonomy" id="303347"/>
    <lineage>
        <taxon>Eukaryota</taxon>
        <taxon>Fungi</taxon>
        <taxon>Dikarya</taxon>
        <taxon>Ascomycota</taxon>
        <taxon>Pezizomycotina</taxon>
        <taxon>Sordariomycetes</taxon>
        <taxon>Sordariomycetidae</taxon>
        <taxon>Sordariales</taxon>
        <taxon>Diplogelasinosporaceae</taxon>
        <taxon>Diplogelasinospora</taxon>
    </lineage>
</organism>
<feature type="region of interest" description="Disordered" evidence="1">
    <location>
        <begin position="121"/>
        <end position="176"/>
    </location>
</feature>
<keyword evidence="4" id="KW-1185">Reference proteome</keyword>
<feature type="transmembrane region" description="Helical" evidence="2">
    <location>
        <begin position="530"/>
        <end position="549"/>
    </location>
</feature>
<feature type="transmembrane region" description="Helical" evidence="2">
    <location>
        <begin position="479"/>
        <end position="498"/>
    </location>
</feature>
<dbReference type="InterPro" id="IPR021840">
    <property type="entry name" value="DUF3433"/>
</dbReference>
<dbReference type="Pfam" id="PF11915">
    <property type="entry name" value="DUF3433"/>
    <property type="match status" value="2"/>
</dbReference>
<keyword evidence="2" id="KW-0472">Membrane</keyword>
<sequence length="903" mass="97036">MQAYHQHHEKAQPRLGEEEERRGGPASLPHQQDDLNYRPSPLTWPFVVSLTVVILGLIATVAVACFALPPETDRSVIPSRPSQTTTMLGGSSRPVSTASTGGAPRLRVRVQNPMSYAQNGTVIVTPTSNPGGDAKSTDGTMTPWMPHSSNYAQDGSDTVTGPATSEDNADSMSSTSSLPLLYTGSPDDHASVNSVTITPETTPTLAPPVVSTSTGQTTLDGVVSTVTGHTTLDGVVSTVTGQTTLNGVTSTFTGVTTDSNGVSTTFTATTMLNGVVSSISAVTTMNGVVSSFSAVTTLNGVVSEITAVTTIGGPSYVTAKVVTLTDSNGVPTATFTSTPPPMSTPTVITLTDSNGVPTATLTTSVLATPVVTTLTDSKGVPTATVTEYPAYPSSPPQPALEVYYISKGQYFIGFFLPTVIGVVLTIPIRMIDLSAKQFQPWHELTHPHGASAHESLCLQTGGIYGLLTSVRSLFGGQALVFLSTMLTLCSVFLVPISSEAIALKVHGSCSETSFKGCAMTLGVFLGPAKATIALLGFMAVTLVFILVVLRKGWQSGVATNPWTIAGVASLSTNPDVRALFTSLPTGRERRIPDSQLLKALEGRTFKLGYFFNQHGVPEYGITIHNQDQAAMHLQKSDAGSSIYAEELAENAYKKRKAEHHLPFLMLTYKWRLAFLLLLTGVMVVVLYYNNTGGDTPFERFMDTQSFGVRALFTLVGIGITFFWSSFFTSLATLSPYYLLSQRPQPAERSILLSPSLNAFTGIFRAIQRRHVFLVIVAFTAILSEFMPILLNNVPFRITQTWVTHLVCTWLAVAILCVMWLVVVASFFISWPHMPVDPSTIAGAMYYVCDSWMLYNFEGLGVLDKKERDWKIKEMRLKFEFGDIMGVSGKKRIGVDGLHVDMNG</sequence>
<feature type="transmembrane region" description="Helical" evidence="2">
    <location>
        <begin position="802"/>
        <end position="828"/>
    </location>
</feature>
<evidence type="ECO:0000313" key="3">
    <source>
        <dbReference type="EMBL" id="KAK3938248.1"/>
    </source>
</evidence>
<feature type="compositionally biased region" description="Polar residues" evidence="1">
    <location>
        <begin position="80"/>
        <end position="100"/>
    </location>
</feature>
<dbReference type="AlphaFoldDB" id="A0AAN6N4T7"/>
<feature type="transmembrane region" description="Helical" evidence="2">
    <location>
        <begin position="44"/>
        <end position="68"/>
    </location>
</feature>
<evidence type="ECO:0000256" key="2">
    <source>
        <dbReference type="SAM" id="Phobius"/>
    </source>
</evidence>
<feature type="transmembrane region" description="Helical" evidence="2">
    <location>
        <begin position="771"/>
        <end position="790"/>
    </location>
</feature>
<protein>
    <recommendedName>
        <fullName evidence="5">Zonadhesin</fullName>
    </recommendedName>
</protein>
<dbReference type="PANTHER" id="PTHR37544:SF3">
    <property type="entry name" value="SPRAY"/>
    <property type="match status" value="1"/>
</dbReference>
<dbReference type="PANTHER" id="PTHR37544">
    <property type="entry name" value="SPRAY-RELATED"/>
    <property type="match status" value="1"/>
</dbReference>
<name>A0AAN6N4T7_9PEZI</name>
<gene>
    <name evidence="3" type="ORF">QBC46DRAFT_265837</name>
</gene>
<feature type="transmembrane region" description="Helical" evidence="2">
    <location>
        <begin position="710"/>
        <end position="739"/>
    </location>
</feature>
<feature type="compositionally biased region" description="Basic and acidic residues" evidence="1">
    <location>
        <begin position="9"/>
        <end position="23"/>
    </location>
</feature>
<feature type="region of interest" description="Disordered" evidence="1">
    <location>
        <begin position="76"/>
        <end position="101"/>
    </location>
</feature>
<feature type="transmembrane region" description="Helical" evidence="2">
    <location>
        <begin position="672"/>
        <end position="690"/>
    </location>
</feature>
<dbReference type="Proteomes" id="UP001303473">
    <property type="component" value="Unassembled WGS sequence"/>
</dbReference>
<reference evidence="4" key="1">
    <citation type="journal article" date="2023" name="Mol. Phylogenet. Evol.">
        <title>Genome-scale phylogeny and comparative genomics of the fungal order Sordariales.</title>
        <authorList>
            <person name="Hensen N."/>
            <person name="Bonometti L."/>
            <person name="Westerberg I."/>
            <person name="Brannstrom I.O."/>
            <person name="Guillou S."/>
            <person name="Cros-Aarteil S."/>
            <person name="Calhoun S."/>
            <person name="Haridas S."/>
            <person name="Kuo A."/>
            <person name="Mondo S."/>
            <person name="Pangilinan J."/>
            <person name="Riley R."/>
            <person name="LaButti K."/>
            <person name="Andreopoulos B."/>
            <person name="Lipzen A."/>
            <person name="Chen C."/>
            <person name="Yan M."/>
            <person name="Daum C."/>
            <person name="Ng V."/>
            <person name="Clum A."/>
            <person name="Steindorff A."/>
            <person name="Ohm R.A."/>
            <person name="Martin F."/>
            <person name="Silar P."/>
            <person name="Natvig D.O."/>
            <person name="Lalanne C."/>
            <person name="Gautier V."/>
            <person name="Ament-Velasquez S.L."/>
            <person name="Kruys A."/>
            <person name="Hutchinson M.I."/>
            <person name="Powell A.J."/>
            <person name="Barry K."/>
            <person name="Miller A.N."/>
            <person name="Grigoriev I.V."/>
            <person name="Debuchy R."/>
            <person name="Gladieux P."/>
            <person name="Hiltunen Thoren M."/>
            <person name="Johannesson H."/>
        </authorList>
    </citation>
    <scope>NUCLEOTIDE SEQUENCE [LARGE SCALE GENOMIC DNA]</scope>
    <source>
        <strain evidence="4">CBS 340.73</strain>
    </source>
</reference>
<evidence type="ECO:0000313" key="4">
    <source>
        <dbReference type="Proteomes" id="UP001303473"/>
    </source>
</evidence>
<feature type="transmembrane region" description="Helical" evidence="2">
    <location>
        <begin position="410"/>
        <end position="430"/>
    </location>
</feature>
<dbReference type="EMBL" id="MU853834">
    <property type="protein sequence ID" value="KAK3938248.1"/>
    <property type="molecule type" value="Genomic_DNA"/>
</dbReference>
<feature type="compositionally biased region" description="Polar residues" evidence="1">
    <location>
        <begin position="147"/>
        <end position="176"/>
    </location>
</feature>